<gene>
    <name evidence="2" type="ORF">B5V51_5455</name>
</gene>
<organism evidence="2">
    <name type="scientific">Heliothis virescens</name>
    <name type="common">Tobacco budworm moth</name>
    <dbReference type="NCBI Taxonomy" id="7102"/>
    <lineage>
        <taxon>Eukaryota</taxon>
        <taxon>Metazoa</taxon>
        <taxon>Ecdysozoa</taxon>
        <taxon>Arthropoda</taxon>
        <taxon>Hexapoda</taxon>
        <taxon>Insecta</taxon>
        <taxon>Pterygota</taxon>
        <taxon>Neoptera</taxon>
        <taxon>Endopterygota</taxon>
        <taxon>Lepidoptera</taxon>
        <taxon>Glossata</taxon>
        <taxon>Ditrysia</taxon>
        <taxon>Noctuoidea</taxon>
        <taxon>Noctuidae</taxon>
        <taxon>Heliothinae</taxon>
        <taxon>Heliothis</taxon>
    </lineage>
</organism>
<dbReference type="Pfam" id="PF00089">
    <property type="entry name" value="Trypsin"/>
    <property type="match status" value="1"/>
</dbReference>
<name>A0A2A4J7X2_HELVI</name>
<sequence>METGIYLDEGNMGQSEDFNWLGILKVYLDDGDGVQVAVTGIVLVKPKYAIASADDVVRIPRSVFQTETQAMFIASGDVVVHFRPTDYITHPEYELATYNTVVLVQLDIGDDSPLIPICFPAAAYDSNYLYFIGYTDENRIVEKVIYRIEYINKPDCEEFYAREGLRDVTREPTSYVCGVWRNASENCVWDTGMALVSNNSGWFTLIGLSIHGPGCAAPARFINIPNYIGWIHDVTREKNEDDDFDDSRQGLRNDWELDNIPIHKTFSARKALPTVWPLTGIPKHEFKPWPFDTTALDHFNVEPHWEDEGVIAIFPFNLTKEMFMHACKRSRVLMYREYLELSAPGFSGSVTYKVSMYDLLIVACSCVTIEVECVNRSEALLAFREEFIFTGDTDGGDGDSQFSASHPDVFRYYPITERSQKLNRSGTTLASNANLKPSMLNMDKGPAKGRVLNYDLYIKITFNRQAKLKVKLFGEPRQYTQQRMHRYRPAARRQFQENKKSRHRKPETSYWGLSQNLFDKTVKGVTLEAENADVVEEAEVVLLTASKGNRVKPAHVLLFYVMLTSILLSSSCPCMIAEHWSLR</sequence>
<dbReference type="GO" id="GO:0006508">
    <property type="term" value="P:proteolysis"/>
    <property type="evidence" value="ECO:0007669"/>
    <property type="project" value="InterPro"/>
</dbReference>
<dbReference type="InterPro" id="IPR043504">
    <property type="entry name" value="Peptidase_S1_PA_chymotrypsin"/>
</dbReference>
<dbReference type="AlphaFoldDB" id="A0A2A4J7X2"/>
<dbReference type="EMBL" id="NWSH01002470">
    <property type="protein sequence ID" value="PCG68227.1"/>
    <property type="molecule type" value="Genomic_DNA"/>
</dbReference>
<dbReference type="Gene3D" id="2.40.10.10">
    <property type="entry name" value="Trypsin-like serine proteases"/>
    <property type="match status" value="1"/>
</dbReference>
<protein>
    <recommendedName>
        <fullName evidence="1">Peptidase S1 domain-containing protein</fullName>
    </recommendedName>
</protein>
<dbReference type="InterPro" id="IPR009003">
    <property type="entry name" value="Peptidase_S1_PA"/>
</dbReference>
<dbReference type="SUPFAM" id="SSF50494">
    <property type="entry name" value="Trypsin-like serine proteases"/>
    <property type="match status" value="1"/>
</dbReference>
<reference evidence="2" key="1">
    <citation type="submission" date="2017-09" db="EMBL/GenBank/DDBJ databases">
        <title>Contemporary evolution of a Lepidopteran species, Heliothis virescens, in response to modern agricultural practices.</title>
        <authorList>
            <person name="Fritz M.L."/>
            <person name="Deyonke A.M."/>
            <person name="Papanicolaou A."/>
            <person name="Micinski S."/>
            <person name="Westbrook J."/>
            <person name="Gould F."/>
        </authorList>
    </citation>
    <scope>NUCLEOTIDE SEQUENCE [LARGE SCALE GENOMIC DNA]</scope>
    <source>
        <strain evidence="2">HvINT-</strain>
        <tissue evidence="2">Whole body</tissue>
    </source>
</reference>
<comment type="caution">
    <text evidence="2">The sequence shown here is derived from an EMBL/GenBank/DDBJ whole genome shotgun (WGS) entry which is preliminary data.</text>
</comment>
<evidence type="ECO:0000259" key="1">
    <source>
        <dbReference type="Pfam" id="PF00089"/>
    </source>
</evidence>
<dbReference type="GO" id="GO:0004252">
    <property type="term" value="F:serine-type endopeptidase activity"/>
    <property type="evidence" value="ECO:0007669"/>
    <property type="project" value="InterPro"/>
</dbReference>
<dbReference type="InterPro" id="IPR001254">
    <property type="entry name" value="Trypsin_dom"/>
</dbReference>
<feature type="domain" description="Peptidase S1" evidence="1">
    <location>
        <begin position="41"/>
        <end position="231"/>
    </location>
</feature>
<accession>A0A2A4J7X2</accession>
<proteinExistence type="predicted"/>
<evidence type="ECO:0000313" key="2">
    <source>
        <dbReference type="EMBL" id="PCG68227.1"/>
    </source>
</evidence>